<dbReference type="Gene3D" id="2.60.40.740">
    <property type="match status" value="1"/>
</dbReference>
<dbReference type="InterPro" id="IPR002035">
    <property type="entry name" value="VWF_A"/>
</dbReference>
<dbReference type="InterPro" id="IPR036465">
    <property type="entry name" value="vWFA_dom_sf"/>
</dbReference>
<evidence type="ECO:0000259" key="1">
    <source>
        <dbReference type="PROSITE" id="PS50234"/>
    </source>
</evidence>
<accession>R3WQM8</accession>
<organism evidence="2 3">
    <name type="scientific">Enterococcus phoeniculicola ATCC BAA-412</name>
    <dbReference type="NCBI Taxonomy" id="1158610"/>
    <lineage>
        <taxon>Bacteria</taxon>
        <taxon>Bacillati</taxon>
        <taxon>Bacillota</taxon>
        <taxon>Bacilli</taxon>
        <taxon>Lactobacillales</taxon>
        <taxon>Enterococcaceae</taxon>
        <taxon>Enterococcus</taxon>
    </lineage>
</organism>
<dbReference type="HOGENOM" id="CLU_009323_1_0_9"/>
<sequence>MKDKLLRILSTMIIIVGTLGSNLSPVIAMAVENEAEANSGEPTNIVKIIDQSLEDCRRILEGEATFQLPLEEKEPIDLVVIQDASGSFTENFPKVNAAICDIVSKLSDQDRVMLTTYQGGQYYQLANGTVIDNSRYDIPTKVSTVTPLTFDKEAFMQGYNTVTAKGTTPTALGLKEALSTYNKTHGDLTNRKTYFLLITDGVANVQLDGKVHKTNNTLNEYPAGQQGGVSVEYSSDYKTAAAEVLKLNNEVKDNGYIMINAFWESLEALSSPNSYYNRYKEVGAYVKDQLKAGADGPENYIVSNSIDDFTEQIKHLFDEKIAQVPDSTATLTIDDKFDIRSAVAIGEDGNELATQINNQKISVTVPGNYSGEVKIKYELKENAPIDEETTVSTGVVVQGESQKELPAATIEKNEHAHDCDIPPVEPSIEKDVEGKEHVDLGNRTDEFDWHVKATFGNDTSKWTQASMTDEINSVLEIKNVVVKDETGA</sequence>
<dbReference type="PROSITE" id="PS50234">
    <property type="entry name" value="VWFA"/>
    <property type="match status" value="1"/>
</dbReference>
<protein>
    <submittedName>
        <fullName evidence="2">Fimbrial isopeptide formation D2 domain-containing protein</fullName>
    </submittedName>
</protein>
<evidence type="ECO:0000313" key="3">
    <source>
        <dbReference type="Proteomes" id="UP000013785"/>
    </source>
</evidence>
<proteinExistence type="predicted"/>
<dbReference type="eggNOG" id="COG2304">
    <property type="taxonomic scope" value="Bacteria"/>
</dbReference>
<name>R3WQM8_9ENTE</name>
<dbReference type="SUPFAM" id="SSF53300">
    <property type="entry name" value="vWA-like"/>
    <property type="match status" value="1"/>
</dbReference>
<dbReference type="SMART" id="SM00327">
    <property type="entry name" value="VWA"/>
    <property type="match status" value="1"/>
</dbReference>
<dbReference type="NCBIfam" id="TIGR04226">
    <property type="entry name" value="RrgB_K2N_iso_D2"/>
    <property type="match status" value="1"/>
</dbReference>
<dbReference type="Proteomes" id="UP000013785">
    <property type="component" value="Unassembled WGS sequence"/>
</dbReference>
<dbReference type="CDD" id="cd00198">
    <property type="entry name" value="vWFA"/>
    <property type="match status" value="1"/>
</dbReference>
<comment type="caution">
    <text evidence="2">The sequence shown here is derived from an EMBL/GenBank/DDBJ whole genome shotgun (WGS) entry which is preliminary data.</text>
</comment>
<reference evidence="2 3" key="1">
    <citation type="submission" date="2013-02" db="EMBL/GenBank/DDBJ databases">
        <title>The Genome Sequence of Enterococcus phoeniculicola BAA-412.</title>
        <authorList>
            <consortium name="The Broad Institute Genome Sequencing Platform"/>
            <consortium name="The Broad Institute Genome Sequencing Center for Infectious Disease"/>
            <person name="Earl A.M."/>
            <person name="Gilmore M.S."/>
            <person name="Lebreton F."/>
            <person name="Walker B."/>
            <person name="Young S.K."/>
            <person name="Zeng Q."/>
            <person name="Gargeya S."/>
            <person name="Fitzgerald M."/>
            <person name="Haas B."/>
            <person name="Abouelleil A."/>
            <person name="Alvarado L."/>
            <person name="Arachchi H.M."/>
            <person name="Berlin A.M."/>
            <person name="Chapman S.B."/>
            <person name="Dewar J."/>
            <person name="Goldberg J."/>
            <person name="Griggs A."/>
            <person name="Gujja S."/>
            <person name="Hansen M."/>
            <person name="Howarth C."/>
            <person name="Imamovic A."/>
            <person name="Larimer J."/>
            <person name="McCowan C."/>
            <person name="Murphy C."/>
            <person name="Neiman D."/>
            <person name="Pearson M."/>
            <person name="Priest M."/>
            <person name="Roberts A."/>
            <person name="Saif S."/>
            <person name="Shea T."/>
            <person name="Sisk P."/>
            <person name="Sykes S."/>
            <person name="Wortman J."/>
            <person name="Nusbaum C."/>
            <person name="Birren B."/>
        </authorList>
    </citation>
    <scope>NUCLEOTIDE SEQUENCE [LARGE SCALE GENOMIC DNA]</scope>
    <source>
        <strain evidence="2 3">ATCC BAA-412</strain>
    </source>
</reference>
<gene>
    <name evidence="2" type="ORF">UC3_00043</name>
</gene>
<dbReference type="RefSeq" id="WP_010766745.1">
    <property type="nucleotide sequence ID" value="NZ_KB946323.1"/>
</dbReference>
<evidence type="ECO:0000313" key="2">
    <source>
        <dbReference type="EMBL" id="EOL50151.1"/>
    </source>
</evidence>
<dbReference type="InterPro" id="IPR026466">
    <property type="entry name" value="Fim_isopep_form_D2_dom"/>
</dbReference>
<keyword evidence="3" id="KW-1185">Reference proteome</keyword>
<dbReference type="AlphaFoldDB" id="R3WQM8"/>
<feature type="domain" description="VWFA" evidence="1">
    <location>
        <begin position="77"/>
        <end position="313"/>
    </location>
</feature>
<feature type="non-terminal residue" evidence="2">
    <location>
        <position position="488"/>
    </location>
</feature>
<dbReference type="Gene3D" id="3.40.50.410">
    <property type="entry name" value="von Willebrand factor, type A domain"/>
    <property type="match status" value="1"/>
</dbReference>
<dbReference type="EMBL" id="AJAT01000001">
    <property type="protein sequence ID" value="EOL50151.1"/>
    <property type="molecule type" value="Genomic_DNA"/>
</dbReference>